<evidence type="ECO:0000313" key="2">
    <source>
        <dbReference type="Proteomes" id="UP000276133"/>
    </source>
</evidence>
<gene>
    <name evidence="1" type="ORF">BpHYR1_022963</name>
</gene>
<name>A0A3M7RA58_BRAPC</name>
<dbReference type="OrthoDB" id="10255582at2759"/>
<comment type="caution">
    <text evidence="1">The sequence shown here is derived from an EMBL/GenBank/DDBJ whole genome shotgun (WGS) entry which is preliminary data.</text>
</comment>
<dbReference type="AlphaFoldDB" id="A0A3M7RA58"/>
<reference evidence="1 2" key="1">
    <citation type="journal article" date="2018" name="Sci. Rep.">
        <title>Genomic signatures of local adaptation to the degree of environmental predictability in rotifers.</title>
        <authorList>
            <person name="Franch-Gras L."/>
            <person name="Hahn C."/>
            <person name="Garcia-Roger E.M."/>
            <person name="Carmona M.J."/>
            <person name="Serra M."/>
            <person name="Gomez A."/>
        </authorList>
    </citation>
    <scope>NUCLEOTIDE SEQUENCE [LARGE SCALE GENOMIC DNA]</scope>
    <source>
        <strain evidence="1">HYR1</strain>
    </source>
</reference>
<proteinExistence type="predicted"/>
<dbReference type="EMBL" id="REGN01003859">
    <property type="protein sequence ID" value="RNA20420.1"/>
    <property type="molecule type" value="Genomic_DNA"/>
</dbReference>
<dbReference type="Proteomes" id="UP000276133">
    <property type="component" value="Unassembled WGS sequence"/>
</dbReference>
<evidence type="ECO:0000313" key="1">
    <source>
        <dbReference type="EMBL" id="RNA20420.1"/>
    </source>
</evidence>
<protein>
    <submittedName>
        <fullName evidence="1">Uncharacterized protein</fullName>
    </submittedName>
</protein>
<accession>A0A3M7RA58</accession>
<keyword evidence="2" id="KW-1185">Reference proteome</keyword>
<sequence>MQMFTYLRVFGMAKEYISGANMGKKSIMLKQAEWSLHWRRLNTCQILNFLTNSKIVDLESESDRKAPSQHLKSETGQNCEILSILSISIFF</sequence>
<organism evidence="1 2">
    <name type="scientific">Brachionus plicatilis</name>
    <name type="common">Marine rotifer</name>
    <name type="synonym">Brachionus muelleri</name>
    <dbReference type="NCBI Taxonomy" id="10195"/>
    <lineage>
        <taxon>Eukaryota</taxon>
        <taxon>Metazoa</taxon>
        <taxon>Spiralia</taxon>
        <taxon>Gnathifera</taxon>
        <taxon>Rotifera</taxon>
        <taxon>Eurotatoria</taxon>
        <taxon>Monogononta</taxon>
        <taxon>Pseudotrocha</taxon>
        <taxon>Ploima</taxon>
        <taxon>Brachionidae</taxon>
        <taxon>Brachionus</taxon>
    </lineage>
</organism>